<evidence type="ECO:0008006" key="3">
    <source>
        <dbReference type="Google" id="ProtNLM"/>
    </source>
</evidence>
<proteinExistence type="predicted"/>
<name>A0A0R1WH25_9LACO</name>
<sequence>MNSDFRIIIQRIEKYFTRRRDTEYYLQVVNDQYDETYNFFINIRPRNQRMHSIPLHTVENYRLSYLEKLINKIMEQYQFSITYDGFVGLRWPMNQELIQKRRHKDE</sequence>
<evidence type="ECO:0000313" key="2">
    <source>
        <dbReference type="Proteomes" id="UP000051302"/>
    </source>
</evidence>
<dbReference type="PATRIC" id="fig|1423774.3.peg.417"/>
<dbReference type="EMBL" id="AZFV01000012">
    <property type="protein sequence ID" value="KRM17160.1"/>
    <property type="molecule type" value="Genomic_DNA"/>
</dbReference>
<dbReference type="STRING" id="1423774.FD31_GL000405"/>
<reference evidence="1 2" key="1">
    <citation type="journal article" date="2015" name="Genome Announc.">
        <title>Expanding the biotechnology potential of lactobacilli through comparative genomics of 213 strains and associated genera.</title>
        <authorList>
            <person name="Sun Z."/>
            <person name="Harris H.M."/>
            <person name="McCann A."/>
            <person name="Guo C."/>
            <person name="Argimon S."/>
            <person name="Zhang W."/>
            <person name="Yang X."/>
            <person name="Jeffery I.B."/>
            <person name="Cooney J.C."/>
            <person name="Kagawa T.F."/>
            <person name="Liu W."/>
            <person name="Song Y."/>
            <person name="Salvetti E."/>
            <person name="Wrobel A."/>
            <person name="Rasinkangas P."/>
            <person name="Parkhill J."/>
            <person name="Rea M.C."/>
            <person name="O'Sullivan O."/>
            <person name="Ritari J."/>
            <person name="Douillard F.P."/>
            <person name="Paul Ross R."/>
            <person name="Yang R."/>
            <person name="Briner A.E."/>
            <person name="Felis G.E."/>
            <person name="de Vos W.M."/>
            <person name="Barrangou R."/>
            <person name="Klaenhammer T.R."/>
            <person name="Caufield P.W."/>
            <person name="Cui Y."/>
            <person name="Zhang H."/>
            <person name="O'Toole P.W."/>
        </authorList>
    </citation>
    <scope>NUCLEOTIDE SEQUENCE [LARGE SCALE GENOMIC DNA]</scope>
    <source>
        <strain evidence="1 2">DSM 16982</strain>
    </source>
</reference>
<accession>A0A0R1WH25</accession>
<keyword evidence="2" id="KW-1185">Reference proteome</keyword>
<gene>
    <name evidence="1" type="ORF">FD31_GL000405</name>
</gene>
<evidence type="ECO:0000313" key="1">
    <source>
        <dbReference type="EMBL" id="KRM17160.1"/>
    </source>
</evidence>
<dbReference type="Proteomes" id="UP000051302">
    <property type="component" value="Unassembled WGS sequence"/>
</dbReference>
<organism evidence="1 2">
    <name type="scientific">Companilactobacillus nantensis DSM 16982</name>
    <dbReference type="NCBI Taxonomy" id="1423774"/>
    <lineage>
        <taxon>Bacteria</taxon>
        <taxon>Bacillati</taxon>
        <taxon>Bacillota</taxon>
        <taxon>Bacilli</taxon>
        <taxon>Lactobacillales</taxon>
        <taxon>Lactobacillaceae</taxon>
        <taxon>Companilactobacillus</taxon>
    </lineage>
</organism>
<dbReference type="RefSeq" id="WP_057891984.1">
    <property type="nucleotide sequence ID" value="NZ_AZFV01000012.1"/>
</dbReference>
<dbReference type="AlphaFoldDB" id="A0A0R1WH25"/>
<protein>
    <recommendedName>
        <fullName evidence="3">Acetyl-CoA carboxylase</fullName>
    </recommendedName>
</protein>
<comment type="caution">
    <text evidence="1">The sequence shown here is derived from an EMBL/GenBank/DDBJ whole genome shotgun (WGS) entry which is preliminary data.</text>
</comment>